<name>A0A9P5PSV2_9AGAR</name>
<comment type="caution">
    <text evidence="1">The sequence shown here is derived from an EMBL/GenBank/DDBJ whole genome shotgun (WGS) entry which is preliminary data.</text>
</comment>
<evidence type="ECO:0000313" key="2">
    <source>
        <dbReference type="Proteomes" id="UP000772434"/>
    </source>
</evidence>
<protein>
    <submittedName>
        <fullName evidence="1">Uncharacterized protein</fullName>
    </submittedName>
</protein>
<gene>
    <name evidence="1" type="ORF">BDP27DRAFT_1181092</name>
</gene>
<keyword evidence="2" id="KW-1185">Reference proteome</keyword>
<proteinExistence type="predicted"/>
<accession>A0A9P5PSV2</accession>
<dbReference type="EMBL" id="JADNRY010000066">
    <property type="protein sequence ID" value="KAF9067902.1"/>
    <property type="molecule type" value="Genomic_DNA"/>
</dbReference>
<evidence type="ECO:0000313" key="1">
    <source>
        <dbReference type="EMBL" id="KAF9067902.1"/>
    </source>
</evidence>
<dbReference type="OrthoDB" id="2596255at2759"/>
<dbReference type="Proteomes" id="UP000772434">
    <property type="component" value="Unassembled WGS sequence"/>
</dbReference>
<feature type="non-terminal residue" evidence="1">
    <location>
        <position position="1"/>
    </location>
</feature>
<sequence length="91" mass="10495">SSRRDAQKADAHLRSEIDILKKSSERFVSSEQRSKQKVLALQEAVKRAQLLTRDLEEKVLVVTNDEVPVLNEEKCKRESEYRQIKDAATKV</sequence>
<reference evidence="1" key="1">
    <citation type="submission" date="2020-11" db="EMBL/GenBank/DDBJ databases">
        <authorList>
            <consortium name="DOE Joint Genome Institute"/>
            <person name="Ahrendt S."/>
            <person name="Riley R."/>
            <person name="Andreopoulos W."/>
            <person name="Labutti K."/>
            <person name="Pangilinan J."/>
            <person name="Ruiz-Duenas F.J."/>
            <person name="Barrasa J.M."/>
            <person name="Sanchez-Garcia M."/>
            <person name="Camarero S."/>
            <person name="Miyauchi S."/>
            <person name="Serrano A."/>
            <person name="Linde D."/>
            <person name="Babiker R."/>
            <person name="Drula E."/>
            <person name="Ayuso-Fernandez I."/>
            <person name="Pacheco R."/>
            <person name="Padilla G."/>
            <person name="Ferreira P."/>
            <person name="Barriuso J."/>
            <person name="Kellner H."/>
            <person name="Castanera R."/>
            <person name="Alfaro M."/>
            <person name="Ramirez L."/>
            <person name="Pisabarro A.G."/>
            <person name="Kuo A."/>
            <person name="Tritt A."/>
            <person name="Lipzen A."/>
            <person name="He G."/>
            <person name="Yan M."/>
            <person name="Ng V."/>
            <person name="Cullen D."/>
            <person name="Martin F."/>
            <person name="Rosso M.-N."/>
            <person name="Henrissat B."/>
            <person name="Hibbett D."/>
            <person name="Martinez A.T."/>
            <person name="Grigoriev I.V."/>
        </authorList>
    </citation>
    <scope>NUCLEOTIDE SEQUENCE</scope>
    <source>
        <strain evidence="1">AH 40177</strain>
    </source>
</reference>
<feature type="non-terminal residue" evidence="1">
    <location>
        <position position="91"/>
    </location>
</feature>
<organism evidence="1 2">
    <name type="scientific">Rhodocollybia butyracea</name>
    <dbReference type="NCBI Taxonomy" id="206335"/>
    <lineage>
        <taxon>Eukaryota</taxon>
        <taxon>Fungi</taxon>
        <taxon>Dikarya</taxon>
        <taxon>Basidiomycota</taxon>
        <taxon>Agaricomycotina</taxon>
        <taxon>Agaricomycetes</taxon>
        <taxon>Agaricomycetidae</taxon>
        <taxon>Agaricales</taxon>
        <taxon>Marasmiineae</taxon>
        <taxon>Omphalotaceae</taxon>
        <taxon>Rhodocollybia</taxon>
    </lineage>
</organism>
<dbReference type="AlphaFoldDB" id="A0A9P5PSV2"/>